<evidence type="ECO:0000313" key="2">
    <source>
        <dbReference type="Proteomes" id="UP001179363"/>
    </source>
</evidence>
<name>A0ABS9EDD8_9FLAO</name>
<proteinExistence type="predicted"/>
<reference evidence="1" key="1">
    <citation type="submission" date="2022-01" db="EMBL/GenBank/DDBJ databases">
        <title>Gillisia lutea sp. nov., isolated from marine plastic residues from the Malvarosa beach (Valencia, Spain).</title>
        <authorList>
            <person name="Vidal-Verdu A."/>
            <person name="Molina-Menor E."/>
            <person name="Satari L."/>
            <person name="Pascual J."/>
            <person name="Pereto J."/>
            <person name="Porcar M."/>
        </authorList>
    </citation>
    <scope>NUCLEOTIDE SEQUENCE</scope>
    <source>
        <strain evidence="1">M10.2A</strain>
    </source>
</reference>
<protein>
    <submittedName>
        <fullName evidence="1">Porin</fullName>
    </submittedName>
</protein>
<keyword evidence="2" id="KW-1185">Reference proteome</keyword>
<sequence length="582" mass="67869">MNDTTFLDTTLTIQKDYKFNYLRKDNFELLPFANVGQTYNSLSHNSKDENLLPQFGARARHYNFMEVEDIYYYEVPTPLTELFFKTVPEQGQNLDALFTVNTSERLNFMIAYKGLRSLGNYQNSLVSTGNFRFGINYRTPNGKYYVRSHFVSQDLLNRESGGLNDQALAQYLSKESEFDDRSLLEMQFENAENVLFGKRFYLNHQFYFLKAKNNQIELEHVLDFSDKKFIYRQDAASALFGDSYRASNLRDEVKLRHIDNLVKLRYQNNLLGQLAVKAGVSYYNYGYNSVVILEDQTIGNRLKGENYSFGAEYSNTFSGFEIYGDAMANLVGDFTGYYFTAGLGYNINENNALKVEINTNERKPNYNFLLNQSDYRNYNWQTDFDNQNSQNLSFKLQSKNIANITGEIARIGNYAYFAKGEDNGVKPSQSGSNVSYLKLKVKKQFDFGKFSLANTIMYQNVSEGKDVLNLPSFVTRNSFFYKDHWFQRALYLQTGFTLKYFTSYNMNGYDPVLAEFYVQNEQKLGDFPVVDFFFNAKVKQTRIFFKLEHLNELINTNNNFSAPSYPYRDFLVRFGLVWDFFL</sequence>
<dbReference type="EMBL" id="JAKGTH010000006">
    <property type="protein sequence ID" value="MCF4100898.1"/>
    <property type="molecule type" value="Genomic_DNA"/>
</dbReference>
<accession>A0ABS9EDD8</accession>
<organism evidence="1 2">
    <name type="scientific">Gillisia lutea</name>
    <dbReference type="NCBI Taxonomy" id="2909668"/>
    <lineage>
        <taxon>Bacteria</taxon>
        <taxon>Pseudomonadati</taxon>
        <taxon>Bacteroidota</taxon>
        <taxon>Flavobacteriia</taxon>
        <taxon>Flavobacteriales</taxon>
        <taxon>Flavobacteriaceae</taxon>
        <taxon>Gillisia</taxon>
    </lineage>
</organism>
<dbReference type="Pfam" id="PF14121">
    <property type="entry name" value="Porin_10"/>
    <property type="match status" value="1"/>
</dbReference>
<dbReference type="InterPro" id="IPR025631">
    <property type="entry name" value="Porin_10"/>
</dbReference>
<dbReference type="Proteomes" id="UP001179363">
    <property type="component" value="Unassembled WGS sequence"/>
</dbReference>
<feature type="non-terminal residue" evidence="1">
    <location>
        <position position="582"/>
    </location>
</feature>
<gene>
    <name evidence="1" type="ORF">L1I30_04390</name>
</gene>
<comment type="caution">
    <text evidence="1">The sequence shown here is derived from an EMBL/GenBank/DDBJ whole genome shotgun (WGS) entry which is preliminary data.</text>
</comment>
<evidence type="ECO:0000313" key="1">
    <source>
        <dbReference type="EMBL" id="MCF4100898.1"/>
    </source>
</evidence>